<dbReference type="EMBL" id="QGNW01000027">
    <property type="protein sequence ID" value="RVX12509.1"/>
    <property type="molecule type" value="Genomic_DNA"/>
</dbReference>
<sequence length="69" mass="7877">MHLVKWLTVCLEKGKGNHPRCSTSWCGDESLCVSFPFLYPLAISREAWVTDLWVKIVWEVIGTLVSLNL</sequence>
<organism evidence="1 2">
    <name type="scientific">Vitis vinifera</name>
    <name type="common">Grape</name>
    <dbReference type="NCBI Taxonomy" id="29760"/>
    <lineage>
        <taxon>Eukaryota</taxon>
        <taxon>Viridiplantae</taxon>
        <taxon>Streptophyta</taxon>
        <taxon>Embryophyta</taxon>
        <taxon>Tracheophyta</taxon>
        <taxon>Spermatophyta</taxon>
        <taxon>Magnoliopsida</taxon>
        <taxon>eudicotyledons</taxon>
        <taxon>Gunneridae</taxon>
        <taxon>Pentapetalae</taxon>
        <taxon>rosids</taxon>
        <taxon>Vitales</taxon>
        <taxon>Vitaceae</taxon>
        <taxon>Viteae</taxon>
        <taxon>Vitis</taxon>
    </lineage>
</organism>
<reference evidence="1 2" key="1">
    <citation type="journal article" date="2018" name="PLoS Genet.">
        <title>Population sequencing reveals clonal diversity and ancestral inbreeding in the grapevine cultivar Chardonnay.</title>
        <authorList>
            <person name="Roach M.J."/>
            <person name="Johnson D.L."/>
            <person name="Bohlmann J."/>
            <person name="van Vuuren H.J."/>
            <person name="Jones S.J."/>
            <person name="Pretorius I.S."/>
            <person name="Schmidt S.A."/>
            <person name="Borneman A.R."/>
        </authorList>
    </citation>
    <scope>NUCLEOTIDE SEQUENCE [LARGE SCALE GENOMIC DNA]</scope>
    <source>
        <strain evidence="2">cv. Chardonnay</strain>
        <tissue evidence="1">Leaf</tissue>
    </source>
</reference>
<dbReference type="AlphaFoldDB" id="A0A438JUA4"/>
<comment type="caution">
    <text evidence="1">The sequence shown here is derived from an EMBL/GenBank/DDBJ whole genome shotgun (WGS) entry which is preliminary data.</text>
</comment>
<evidence type="ECO:0000313" key="2">
    <source>
        <dbReference type="Proteomes" id="UP000288805"/>
    </source>
</evidence>
<evidence type="ECO:0000313" key="1">
    <source>
        <dbReference type="EMBL" id="RVX12509.1"/>
    </source>
</evidence>
<dbReference type="Proteomes" id="UP000288805">
    <property type="component" value="Unassembled WGS sequence"/>
</dbReference>
<protein>
    <submittedName>
        <fullName evidence="1">Uncharacterized protein</fullName>
    </submittedName>
</protein>
<name>A0A438JUA4_VITVI</name>
<proteinExistence type="predicted"/>
<accession>A0A438JUA4</accession>
<gene>
    <name evidence="1" type="ORF">CK203_011511</name>
</gene>